<dbReference type="InterPro" id="IPR036291">
    <property type="entry name" value="NAD(P)-bd_dom_sf"/>
</dbReference>
<dbReference type="EMBL" id="CP071462">
    <property type="protein sequence ID" value="QSX00815.1"/>
    <property type="molecule type" value="Genomic_DNA"/>
</dbReference>
<keyword evidence="1" id="KW-0521">NADP</keyword>
<evidence type="ECO:0000256" key="1">
    <source>
        <dbReference type="ARBA" id="ARBA00022857"/>
    </source>
</evidence>
<dbReference type="GO" id="GO:0043168">
    <property type="term" value="F:anion binding"/>
    <property type="evidence" value="ECO:0007669"/>
    <property type="project" value="UniProtKB-ARBA"/>
</dbReference>
<dbReference type="GO" id="GO:0044281">
    <property type="term" value="P:small molecule metabolic process"/>
    <property type="evidence" value="ECO:0007669"/>
    <property type="project" value="UniProtKB-ARBA"/>
</dbReference>
<keyword evidence="4" id="KW-1185">Reference proteome</keyword>
<dbReference type="Proteomes" id="UP000663203">
    <property type="component" value="Chromosome"/>
</dbReference>
<dbReference type="InterPro" id="IPR013154">
    <property type="entry name" value="ADH-like_N"/>
</dbReference>
<dbReference type="Gene3D" id="3.90.180.10">
    <property type="entry name" value="Medium-chain alcohol dehydrogenases, catalytic domain"/>
    <property type="match status" value="1"/>
</dbReference>
<dbReference type="Pfam" id="PF08240">
    <property type="entry name" value="ADH_N"/>
    <property type="match status" value="1"/>
</dbReference>
<evidence type="ECO:0000313" key="4">
    <source>
        <dbReference type="Proteomes" id="UP000663203"/>
    </source>
</evidence>
<dbReference type="InterPro" id="IPR013149">
    <property type="entry name" value="ADH-like_C"/>
</dbReference>
<dbReference type="SMART" id="SM00829">
    <property type="entry name" value="PKS_ER"/>
    <property type="match status" value="1"/>
</dbReference>
<dbReference type="SUPFAM" id="SSF51735">
    <property type="entry name" value="NAD(P)-binding Rossmann-fold domains"/>
    <property type="match status" value="1"/>
</dbReference>
<gene>
    <name evidence="3" type="ORF">J0X25_07615</name>
</gene>
<evidence type="ECO:0000259" key="2">
    <source>
        <dbReference type="SMART" id="SM00829"/>
    </source>
</evidence>
<organism evidence="3 4">
    <name type="scientific">Haloterrigena alkaliphila</name>
    <dbReference type="NCBI Taxonomy" id="2816475"/>
    <lineage>
        <taxon>Archaea</taxon>
        <taxon>Methanobacteriati</taxon>
        <taxon>Methanobacteriota</taxon>
        <taxon>Stenosarchaea group</taxon>
        <taxon>Halobacteria</taxon>
        <taxon>Halobacteriales</taxon>
        <taxon>Natrialbaceae</taxon>
        <taxon>Haloterrigena</taxon>
    </lineage>
</organism>
<dbReference type="Pfam" id="PF00107">
    <property type="entry name" value="ADH_zinc_N"/>
    <property type="match status" value="1"/>
</dbReference>
<dbReference type="GO" id="GO:0016616">
    <property type="term" value="F:oxidoreductase activity, acting on the CH-OH group of donors, NAD or NADP as acceptor"/>
    <property type="evidence" value="ECO:0007669"/>
    <property type="project" value="UniProtKB-ARBA"/>
</dbReference>
<sequence length="338" mass="36401">MRVAAFTAGESIDEIEVQQRPDPTPERGEAVVRVEAAALNHRDLWKIHDDGRLGDEEFPFVPGGDLAGTVAETGPNVSRVAEGDRVVLCPLNTCGECRFCRDGPENMCENYGSYDGAFAERALVDASRLVPLPDAVDVVDAAALPIAYVTAYRMLERGDTGAGDRVFVPGATGGVGIAAVQLASLMGAETIGTSTSATKLERVEREGLEHAIHAGDPDEIREAVERVGEVDVTINHLGGPYTRVGAEVLRTNGAMVICGRTAGQYPEFDARDLYYGHKRILGSTLGTQPDLERLVGFVADGRLEPVVAEQYPLAETARAFRNMDDREQVGKLVIRPQR</sequence>
<dbReference type="InterPro" id="IPR051603">
    <property type="entry name" value="Zinc-ADH_QOR/CCCR"/>
</dbReference>
<reference evidence="3 4" key="1">
    <citation type="submission" date="2021-03" db="EMBL/GenBank/DDBJ databases">
        <title>Haloterrigena longa sp. nov. and Haloterrigena limicola sp. nov., extremely halophilic archaea isolated from a salt lake.</title>
        <authorList>
            <person name="Henglin C."/>
        </authorList>
    </citation>
    <scope>NUCLEOTIDE SEQUENCE [LARGE SCALE GENOMIC DNA]</scope>
    <source>
        <strain evidence="3 4">KZCA68</strain>
    </source>
</reference>
<dbReference type="RefSeq" id="WP_207290532.1">
    <property type="nucleotide sequence ID" value="NZ_CP071462.1"/>
</dbReference>
<dbReference type="InterPro" id="IPR020843">
    <property type="entry name" value="ER"/>
</dbReference>
<dbReference type="GeneID" id="63187162"/>
<dbReference type="KEGG" id="hakz:J0X25_07615"/>
<dbReference type="AlphaFoldDB" id="A0A8A2VK96"/>
<dbReference type="SUPFAM" id="SSF50129">
    <property type="entry name" value="GroES-like"/>
    <property type="match status" value="1"/>
</dbReference>
<feature type="domain" description="Enoyl reductase (ER)" evidence="2">
    <location>
        <begin position="10"/>
        <end position="334"/>
    </location>
</feature>
<dbReference type="PANTHER" id="PTHR44154:SF1">
    <property type="entry name" value="QUINONE OXIDOREDUCTASE"/>
    <property type="match status" value="1"/>
</dbReference>
<protein>
    <submittedName>
        <fullName evidence="3">Alcohol dehydrogenase catalytic domain-containing protein</fullName>
    </submittedName>
</protein>
<dbReference type="PANTHER" id="PTHR44154">
    <property type="entry name" value="QUINONE OXIDOREDUCTASE"/>
    <property type="match status" value="1"/>
</dbReference>
<proteinExistence type="predicted"/>
<dbReference type="GO" id="GO:0030554">
    <property type="term" value="F:adenyl nucleotide binding"/>
    <property type="evidence" value="ECO:0007669"/>
    <property type="project" value="UniProtKB-ARBA"/>
</dbReference>
<dbReference type="InterPro" id="IPR011032">
    <property type="entry name" value="GroES-like_sf"/>
</dbReference>
<name>A0A8A2VK96_9EURY</name>
<accession>A0A8A2VK96</accession>
<evidence type="ECO:0000313" key="3">
    <source>
        <dbReference type="EMBL" id="QSX00815.1"/>
    </source>
</evidence>